<dbReference type="SUPFAM" id="SSF56601">
    <property type="entry name" value="beta-lactamase/transpeptidase-like"/>
    <property type="match status" value="1"/>
</dbReference>
<feature type="domain" description="Beta-lactamase-related" evidence="1">
    <location>
        <begin position="26"/>
        <end position="360"/>
    </location>
</feature>
<protein>
    <submittedName>
        <fullName evidence="2">CubicO group peptidase, beta-lactamase class C family</fullName>
    </submittedName>
</protein>
<organism evidence="2 3">
    <name type="scientific">Micromonospora pallida</name>
    <dbReference type="NCBI Taxonomy" id="145854"/>
    <lineage>
        <taxon>Bacteria</taxon>
        <taxon>Bacillati</taxon>
        <taxon>Actinomycetota</taxon>
        <taxon>Actinomycetes</taxon>
        <taxon>Micromonosporales</taxon>
        <taxon>Micromonosporaceae</taxon>
        <taxon>Micromonospora</taxon>
    </lineage>
</organism>
<dbReference type="InterPro" id="IPR052907">
    <property type="entry name" value="Beta-lactamase/esterase"/>
</dbReference>
<sequence>MNQYAQPAPSVVPVSGFVRPPFEPLADVFARVVAAQGQGGAALAVYRDGRPVVDLVGGDYRTDSLQLVFSISKAITAVAAAMAHDDGLIDLDAPLADYWPAFRRPATAAVTGRMVLSHRSGLAAVDQKLTLEDLLAGRDEQAVERQEPYWEPGTRHGYHAFTFGTLLNGAFRRAVGRSVGEFVAERVAPKLGLDLWIGTPAEQLGRVERIRHEPTMLTPGRARFLAQSAIPAGSTGQLAQTMDLFNRVEVARSDWPSTSGVAGARDLAKLLYATLDTVDGVRLISAASRDRMRDSRSRGTDMVLGVDTHFGSGVQLAFPQLPFLGPRSYGHEAAGGSAAFADDEFGVAVGFTTNVFPSMAGAGAAFLTLLPTIRHCLTSV</sequence>
<accession>A0A1C6SHQ1</accession>
<evidence type="ECO:0000259" key="1">
    <source>
        <dbReference type="Pfam" id="PF00144"/>
    </source>
</evidence>
<name>A0A1C6SHQ1_9ACTN</name>
<evidence type="ECO:0000313" key="3">
    <source>
        <dbReference type="Proteomes" id="UP000198959"/>
    </source>
</evidence>
<dbReference type="InterPro" id="IPR012338">
    <property type="entry name" value="Beta-lactam/transpept-like"/>
</dbReference>
<evidence type="ECO:0000313" key="2">
    <source>
        <dbReference type="EMBL" id="SCL28962.1"/>
    </source>
</evidence>
<dbReference type="PANTHER" id="PTHR43319">
    <property type="entry name" value="BETA-LACTAMASE-RELATED"/>
    <property type="match status" value="1"/>
</dbReference>
<dbReference type="OrthoDB" id="3422781at2"/>
<reference evidence="3" key="1">
    <citation type="submission" date="2016-06" db="EMBL/GenBank/DDBJ databases">
        <authorList>
            <person name="Varghese N."/>
            <person name="Submissions Spin"/>
        </authorList>
    </citation>
    <scope>NUCLEOTIDE SEQUENCE [LARGE SCALE GENOMIC DNA]</scope>
    <source>
        <strain evidence="3">DSM 43817</strain>
    </source>
</reference>
<dbReference type="Pfam" id="PF00144">
    <property type="entry name" value="Beta-lactamase"/>
    <property type="match status" value="1"/>
</dbReference>
<dbReference type="Gene3D" id="3.40.710.10">
    <property type="entry name" value="DD-peptidase/beta-lactamase superfamily"/>
    <property type="match status" value="1"/>
</dbReference>
<dbReference type="STRING" id="145854.GA0074692_2638"/>
<dbReference type="PANTHER" id="PTHR43319:SF3">
    <property type="entry name" value="BETA-LACTAMASE-RELATED DOMAIN-CONTAINING PROTEIN"/>
    <property type="match status" value="1"/>
</dbReference>
<dbReference type="AlphaFoldDB" id="A0A1C6SHQ1"/>
<dbReference type="EMBL" id="FMHW01000002">
    <property type="protein sequence ID" value="SCL28962.1"/>
    <property type="molecule type" value="Genomic_DNA"/>
</dbReference>
<dbReference type="RefSeq" id="WP_091644015.1">
    <property type="nucleotide sequence ID" value="NZ_FMHW01000002.1"/>
</dbReference>
<gene>
    <name evidence="2" type="ORF">GA0074692_2638</name>
</gene>
<dbReference type="InterPro" id="IPR001466">
    <property type="entry name" value="Beta-lactam-related"/>
</dbReference>
<keyword evidence="3" id="KW-1185">Reference proteome</keyword>
<dbReference type="Proteomes" id="UP000198959">
    <property type="component" value="Unassembled WGS sequence"/>
</dbReference>
<proteinExistence type="predicted"/>